<feature type="non-terminal residue" evidence="2">
    <location>
        <position position="219"/>
    </location>
</feature>
<gene>
    <name evidence="2" type="ORF">OE88DRAFT_1604450</name>
</gene>
<evidence type="ECO:0000259" key="1">
    <source>
        <dbReference type="Pfam" id="PF00078"/>
    </source>
</evidence>
<dbReference type="AlphaFoldDB" id="A0A5C3N347"/>
<sequence>LSCLLFDLAIKPLACMLRASPALLGFQVPGILDNVLVTLFADDTTVYLRKEDRYADLMQCLDTWCNASGVRFNTEKTEIIPIGSIAHCSLVLASRCLHPDDDPLLTSIHLARDGEAVRSLGVWIGNAVDHSAPWEAVLDKVNSTLARFLRGHPTLFEKAHMIQVTVGGMTQYLTKVQGMPPHVEDALTKIIRRFMWEENAPHPPLTLDHLYKPATEGGL</sequence>
<name>A0A5C3N347_9AGAM</name>
<feature type="non-terminal residue" evidence="2">
    <location>
        <position position="1"/>
    </location>
</feature>
<dbReference type="STRING" id="5364.A0A5C3N347"/>
<dbReference type="EMBL" id="ML213510">
    <property type="protein sequence ID" value="TFK51633.1"/>
    <property type="molecule type" value="Genomic_DNA"/>
</dbReference>
<evidence type="ECO:0000313" key="3">
    <source>
        <dbReference type="Proteomes" id="UP000305948"/>
    </source>
</evidence>
<proteinExistence type="predicted"/>
<reference evidence="2 3" key="1">
    <citation type="journal article" date="2019" name="Nat. Ecol. Evol.">
        <title>Megaphylogeny resolves global patterns of mushroom evolution.</title>
        <authorList>
            <person name="Varga T."/>
            <person name="Krizsan K."/>
            <person name="Foldi C."/>
            <person name="Dima B."/>
            <person name="Sanchez-Garcia M."/>
            <person name="Sanchez-Ramirez S."/>
            <person name="Szollosi G.J."/>
            <person name="Szarkandi J.G."/>
            <person name="Papp V."/>
            <person name="Albert L."/>
            <person name="Andreopoulos W."/>
            <person name="Angelini C."/>
            <person name="Antonin V."/>
            <person name="Barry K.W."/>
            <person name="Bougher N.L."/>
            <person name="Buchanan P."/>
            <person name="Buyck B."/>
            <person name="Bense V."/>
            <person name="Catcheside P."/>
            <person name="Chovatia M."/>
            <person name="Cooper J."/>
            <person name="Damon W."/>
            <person name="Desjardin D."/>
            <person name="Finy P."/>
            <person name="Geml J."/>
            <person name="Haridas S."/>
            <person name="Hughes K."/>
            <person name="Justo A."/>
            <person name="Karasinski D."/>
            <person name="Kautmanova I."/>
            <person name="Kiss B."/>
            <person name="Kocsube S."/>
            <person name="Kotiranta H."/>
            <person name="LaButti K.M."/>
            <person name="Lechner B.E."/>
            <person name="Liimatainen K."/>
            <person name="Lipzen A."/>
            <person name="Lukacs Z."/>
            <person name="Mihaltcheva S."/>
            <person name="Morgado L.N."/>
            <person name="Niskanen T."/>
            <person name="Noordeloos M.E."/>
            <person name="Ohm R.A."/>
            <person name="Ortiz-Santana B."/>
            <person name="Ovrebo C."/>
            <person name="Racz N."/>
            <person name="Riley R."/>
            <person name="Savchenko A."/>
            <person name="Shiryaev A."/>
            <person name="Soop K."/>
            <person name="Spirin V."/>
            <person name="Szebenyi C."/>
            <person name="Tomsovsky M."/>
            <person name="Tulloss R.E."/>
            <person name="Uehling J."/>
            <person name="Grigoriev I.V."/>
            <person name="Vagvolgyi C."/>
            <person name="Papp T."/>
            <person name="Martin F.M."/>
            <person name="Miettinen O."/>
            <person name="Hibbett D.S."/>
            <person name="Nagy L.G."/>
        </authorList>
    </citation>
    <scope>NUCLEOTIDE SEQUENCE [LARGE SCALE GENOMIC DNA]</scope>
    <source>
        <strain evidence="2 3">OMC1185</strain>
    </source>
</reference>
<protein>
    <recommendedName>
        <fullName evidence="1">Reverse transcriptase domain-containing protein</fullName>
    </recommendedName>
</protein>
<dbReference type="Pfam" id="PF00078">
    <property type="entry name" value="RVT_1"/>
    <property type="match status" value="1"/>
</dbReference>
<accession>A0A5C3N347</accession>
<organism evidence="2 3">
    <name type="scientific">Heliocybe sulcata</name>
    <dbReference type="NCBI Taxonomy" id="5364"/>
    <lineage>
        <taxon>Eukaryota</taxon>
        <taxon>Fungi</taxon>
        <taxon>Dikarya</taxon>
        <taxon>Basidiomycota</taxon>
        <taxon>Agaricomycotina</taxon>
        <taxon>Agaricomycetes</taxon>
        <taxon>Gloeophyllales</taxon>
        <taxon>Gloeophyllaceae</taxon>
        <taxon>Heliocybe</taxon>
    </lineage>
</organism>
<dbReference type="InterPro" id="IPR000477">
    <property type="entry name" value="RT_dom"/>
</dbReference>
<dbReference type="Proteomes" id="UP000305948">
    <property type="component" value="Unassembled WGS sequence"/>
</dbReference>
<dbReference type="OrthoDB" id="2205812at2759"/>
<keyword evidence="3" id="KW-1185">Reference proteome</keyword>
<feature type="domain" description="Reverse transcriptase" evidence="1">
    <location>
        <begin position="1"/>
        <end position="80"/>
    </location>
</feature>
<evidence type="ECO:0000313" key="2">
    <source>
        <dbReference type="EMBL" id="TFK51633.1"/>
    </source>
</evidence>